<gene>
    <name evidence="2" type="ORF">AVEN_205781_1</name>
    <name evidence="1" type="ORF">AVEN_246043_1</name>
</gene>
<name>A0A4Y2SP99_ARAVE</name>
<evidence type="ECO:0000313" key="3">
    <source>
        <dbReference type="Proteomes" id="UP000499080"/>
    </source>
</evidence>
<evidence type="ECO:0000313" key="2">
    <source>
        <dbReference type="EMBL" id="GBN88905.1"/>
    </source>
</evidence>
<accession>A0A4Y2SP99</accession>
<dbReference type="EMBL" id="BGPR01022522">
    <property type="protein sequence ID" value="GBN88905.1"/>
    <property type="molecule type" value="Genomic_DNA"/>
</dbReference>
<proteinExistence type="predicted"/>
<dbReference type="OrthoDB" id="6420803at2759"/>
<dbReference type="Proteomes" id="UP000499080">
    <property type="component" value="Unassembled WGS sequence"/>
</dbReference>
<reference evidence="2 3" key="1">
    <citation type="journal article" date="2019" name="Sci. Rep.">
        <title>Orb-weaving spider Araneus ventricosus genome elucidates the spidroin gene catalogue.</title>
        <authorList>
            <person name="Kono N."/>
            <person name="Nakamura H."/>
            <person name="Ohtoshi R."/>
            <person name="Moran D.A.P."/>
            <person name="Shinohara A."/>
            <person name="Yoshida Y."/>
            <person name="Fujiwara M."/>
            <person name="Mori M."/>
            <person name="Tomita M."/>
            <person name="Arakawa K."/>
        </authorList>
    </citation>
    <scope>NUCLEOTIDE SEQUENCE [LARGE SCALE GENOMIC DNA]</scope>
</reference>
<keyword evidence="3" id="KW-1185">Reference proteome</keyword>
<dbReference type="EMBL" id="BGPR01022520">
    <property type="protein sequence ID" value="GBN88903.1"/>
    <property type="molecule type" value="Genomic_DNA"/>
</dbReference>
<evidence type="ECO:0008006" key="4">
    <source>
        <dbReference type="Google" id="ProtNLM"/>
    </source>
</evidence>
<evidence type="ECO:0000313" key="1">
    <source>
        <dbReference type="EMBL" id="GBN88903.1"/>
    </source>
</evidence>
<protein>
    <recommendedName>
        <fullName evidence="4">CARD domain-containing protein</fullName>
    </recommendedName>
</protein>
<comment type="caution">
    <text evidence="2">The sequence shown here is derived from an EMBL/GenBank/DDBJ whole genome shotgun (WGS) entry which is preliminary data.</text>
</comment>
<dbReference type="Gene3D" id="1.20.120.20">
    <property type="entry name" value="Apolipoprotein"/>
    <property type="match status" value="1"/>
</dbReference>
<dbReference type="AlphaFoldDB" id="A0A4Y2SP99"/>
<sequence length="166" mass="19605">MKVEISDKIKSIFEDLRTKMGRNGPTSQDASISNIFDLFRRLKQLIKEKLDSEKLKEKVEELFGRGSEIAEQIVEMLRTKGEKAKQKILDWIDRILPDKEERSISEVYDKLREFFKDLQLDLKERFTKFGEWVKEQYEKGLEKGKTRAENIKKIAKEVKCCLNSNN</sequence>
<organism evidence="2 3">
    <name type="scientific">Araneus ventricosus</name>
    <name type="common">Orbweaver spider</name>
    <name type="synonym">Epeira ventricosa</name>
    <dbReference type="NCBI Taxonomy" id="182803"/>
    <lineage>
        <taxon>Eukaryota</taxon>
        <taxon>Metazoa</taxon>
        <taxon>Ecdysozoa</taxon>
        <taxon>Arthropoda</taxon>
        <taxon>Chelicerata</taxon>
        <taxon>Arachnida</taxon>
        <taxon>Araneae</taxon>
        <taxon>Araneomorphae</taxon>
        <taxon>Entelegynae</taxon>
        <taxon>Araneoidea</taxon>
        <taxon>Araneidae</taxon>
        <taxon>Araneus</taxon>
    </lineage>
</organism>